<feature type="region of interest" description="Disordered" evidence="1">
    <location>
        <begin position="44"/>
        <end position="66"/>
    </location>
</feature>
<protein>
    <submittedName>
        <fullName evidence="2">Uncharacterized protein</fullName>
    </submittedName>
</protein>
<evidence type="ECO:0000313" key="2">
    <source>
        <dbReference type="EMBL" id="AGC71250.1"/>
    </source>
</evidence>
<dbReference type="EMBL" id="JX649866">
    <property type="protein sequence ID" value="AGC71250.1"/>
    <property type="molecule type" value="Genomic_DNA"/>
</dbReference>
<dbReference type="AlphaFoldDB" id="L7VYM5"/>
<sequence length="66" mass="6971">MGNAFPSAPTRPAPGAIGRDDSASAHQTGLRTVFARTVRRGPIAATAATRHRPVSAPMSASRWFVR</sequence>
<accession>L7VYM5</accession>
<reference evidence="2" key="1">
    <citation type="submission" date="2012-09" db="EMBL/GenBank/DDBJ databases">
        <title>Metagenomic Characterization of a Microbial Community in Wastewater Detects High Levels of Antibiotic Resistance.</title>
        <authorList>
            <person name="Abrams M."/>
            <person name="Caldwell A."/>
            <person name="Vandaei E."/>
            <person name="Lee W."/>
            <person name="Perrott J."/>
            <person name="Khan S.Y."/>
            <person name="Ta J."/>
            <person name="Romero D."/>
            <person name="Nguyen V."/>
            <person name="Pourmand N."/>
            <person name="Ouverney C.C."/>
        </authorList>
    </citation>
    <scope>NUCLEOTIDE SEQUENCE</scope>
</reference>
<name>L7VYM5_9BACT</name>
<feature type="region of interest" description="Disordered" evidence="1">
    <location>
        <begin position="1"/>
        <end position="30"/>
    </location>
</feature>
<organism evidence="2">
    <name type="scientific">uncultured bacterium A1Q1_fos_75</name>
    <dbReference type="NCBI Taxonomy" id="1256589"/>
    <lineage>
        <taxon>Bacteria</taxon>
        <taxon>environmental samples</taxon>
    </lineage>
</organism>
<proteinExistence type="predicted"/>
<evidence type="ECO:0000256" key="1">
    <source>
        <dbReference type="SAM" id="MobiDB-lite"/>
    </source>
</evidence>